<protein>
    <submittedName>
        <fullName evidence="3">27-O-demethylrifamycin SV methyltransferase</fullName>
        <ecNumber evidence="3">2.1.1.315</ecNumber>
    </submittedName>
</protein>
<feature type="domain" description="Methyltransferase" evidence="1">
    <location>
        <begin position="170"/>
        <end position="284"/>
    </location>
</feature>
<dbReference type="SUPFAM" id="SSF46785">
    <property type="entry name" value="Winged helix' DNA-binding domain"/>
    <property type="match status" value="1"/>
</dbReference>
<dbReference type="GO" id="GO:0008168">
    <property type="term" value="F:methyltransferase activity"/>
    <property type="evidence" value="ECO:0007669"/>
    <property type="project" value="UniProtKB-KW"/>
</dbReference>
<evidence type="ECO:0000259" key="1">
    <source>
        <dbReference type="Pfam" id="PF13847"/>
    </source>
</evidence>
<keyword evidence="3" id="KW-0489">Methyltransferase</keyword>
<dbReference type="InterPro" id="IPR036390">
    <property type="entry name" value="WH_DNA-bd_sf"/>
</dbReference>
<reference evidence="3" key="1">
    <citation type="submission" date="2019-12" db="EMBL/GenBank/DDBJ databases">
        <authorList>
            <person name="Cremers G."/>
        </authorList>
    </citation>
    <scope>NUCLEOTIDE SEQUENCE</scope>
    <source>
        <strain evidence="3">Vvax</strain>
    </source>
</reference>
<dbReference type="EMBL" id="LR743508">
    <property type="protein sequence ID" value="CAA2109971.1"/>
    <property type="molecule type" value="Genomic_DNA"/>
</dbReference>
<proteinExistence type="predicted"/>
<dbReference type="InterPro" id="IPR048711">
    <property type="entry name" value="WHD_Rv2258c"/>
</dbReference>
<dbReference type="PANTHER" id="PTHR45128">
    <property type="entry name" value="METHYLTRANSFERASE TYPE 11"/>
    <property type="match status" value="1"/>
</dbReference>
<dbReference type="InterPro" id="IPR025714">
    <property type="entry name" value="Methyltranfer_dom"/>
</dbReference>
<dbReference type="EC" id="2.1.1.315" evidence="3"/>
<dbReference type="SUPFAM" id="SSF53335">
    <property type="entry name" value="S-adenosyl-L-methionine-dependent methyltransferases"/>
    <property type="match status" value="1"/>
</dbReference>
<evidence type="ECO:0000259" key="2">
    <source>
        <dbReference type="Pfam" id="PF21320"/>
    </source>
</evidence>
<accession>A0A679JLU1</accession>
<keyword evidence="3" id="KW-0808">Transferase</keyword>
<feature type="domain" description="S-adenosylmethionine-dependent methyltransferase Rv2258c-like winged HTH" evidence="2">
    <location>
        <begin position="27"/>
        <end position="94"/>
    </location>
</feature>
<dbReference type="PANTHER" id="PTHR45128:SF2">
    <property type="entry name" value="METHYLTRANSFERASE DOMAIN-CONTAINING PROTEIN"/>
    <property type="match status" value="1"/>
</dbReference>
<dbReference type="RefSeq" id="WP_339094148.1">
    <property type="nucleotide sequence ID" value="NZ_LR743508.1"/>
</dbReference>
<evidence type="ECO:0000313" key="3">
    <source>
        <dbReference type="EMBL" id="CAA2109971.1"/>
    </source>
</evidence>
<dbReference type="CDD" id="cd02440">
    <property type="entry name" value="AdoMet_MTases"/>
    <property type="match status" value="1"/>
</dbReference>
<organism evidence="3">
    <name type="scientific">Variovorax paradoxus</name>
    <dbReference type="NCBI Taxonomy" id="34073"/>
    <lineage>
        <taxon>Bacteria</taxon>
        <taxon>Pseudomonadati</taxon>
        <taxon>Pseudomonadota</taxon>
        <taxon>Betaproteobacteria</taxon>
        <taxon>Burkholderiales</taxon>
        <taxon>Comamonadaceae</taxon>
        <taxon>Variovorax</taxon>
    </lineage>
</organism>
<dbReference type="Gene3D" id="1.10.10.10">
    <property type="entry name" value="Winged helix-like DNA-binding domain superfamily/Winged helix DNA-binding domain"/>
    <property type="match status" value="1"/>
</dbReference>
<name>A0A679JLU1_VARPD</name>
<dbReference type="InterPro" id="IPR053173">
    <property type="entry name" value="SAM-binding_MTase"/>
</dbReference>
<dbReference type="InterPro" id="IPR029063">
    <property type="entry name" value="SAM-dependent_MTases_sf"/>
</dbReference>
<dbReference type="InterPro" id="IPR036388">
    <property type="entry name" value="WH-like_DNA-bd_sf"/>
</dbReference>
<gene>
    <name evidence="3" type="ORF">VVAX_06243</name>
</gene>
<dbReference type="Pfam" id="PF21320">
    <property type="entry name" value="WHD_Rv2258c"/>
    <property type="match status" value="1"/>
</dbReference>
<sequence length="353" mass="38356">MAIDETRLNAFMGNFVHDLGAVMHAATVVVGDQLGLYKALAEGPASAETLARRTGTDPRYLREWLCAQAASGYVQYEPQGEMFSLSEEQAFALAQEGSPAFIPGAFQIAVAQFRIIPKMVQAMRTGLGIGWHEHDASLFHGTERFFRPGYAANLASQWIPALEGVAPLLERGAHVADVGCGHGASTLLMAQAYPKSSFIGFDYHAPSIEHARETARKAGIDDAQRLRFEVASAKDFPGDDYDMVAVFDCLHDMGDPVGAATHVRRSLKPQGTWMIVEPFANDRLEDNLNPVGRVFYSASSFICTPASRSQEVGLCLGAQAGEARIAEVVAQGGFTRFRRASQTPFNLIFEARP</sequence>
<dbReference type="GO" id="GO:0032259">
    <property type="term" value="P:methylation"/>
    <property type="evidence" value="ECO:0007669"/>
    <property type="project" value="UniProtKB-KW"/>
</dbReference>
<dbReference type="AlphaFoldDB" id="A0A679JLU1"/>
<dbReference type="Gene3D" id="3.40.50.150">
    <property type="entry name" value="Vaccinia Virus protein VP39"/>
    <property type="match status" value="1"/>
</dbReference>
<dbReference type="Pfam" id="PF13847">
    <property type="entry name" value="Methyltransf_31"/>
    <property type="match status" value="1"/>
</dbReference>